<dbReference type="PROSITE" id="PS51257">
    <property type="entry name" value="PROKAR_LIPOPROTEIN"/>
    <property type="match status" value="1"/>
</dbReference>
<evidence type="ECO:0000256" key="3">
    <source>
        <dbReference type="ARBA" id="ARBA00022801"/>
    </source>
</evidence>
<organism evidence="7 8">
    <name type="scientific">Trujillonella endophytica</name>
    <dbReference type="NCBI Taxonomy" id="673521"/>
    <lineage>
        <taxon>Bacteria</taxon>
        <taxon>Bacillati</taxon>
        <taxon>Actinomycetota</taxon>
        <taxon>Actinomycetes</taxon>
        <taxon>Geodermatophilales</taxon>
        <taxon>Geodermatophilaceae</taxon>
        <taxon>Trujillonella</taxon>
    </lineage>
</organism>
<dbReference type="STRING" id="673521.SAMN05660991_00175"/>
<name>A0A1H8PHG4_9ACTN</name>
<dbReference type="InterPro" id="IPR051601">
    <property type="entry name" value="Serine_prot/Carboxylest_S33"/>
</dbReference>
<dbReference type="PANTHER" id="PTHR43248:SF29">
    <property type="entry name" value="TRIPEPTIDYL AMINOPEPTIDASE"/>
    <property type="match status" value="1"/>
</dbReference>
<dbReference type="EMBL" id="FOEE01000001">
    <property type="protein sequence ID" value="SEO41174.1"/>
    <property type="molecule type" value="Genomic_DNA"/>
</dbReference>
<proteinExistence type="inferred from homology"/>
<keyword evidence="2 5" id="KW-0732">Signal</keyword>
<feature type="region of interest" description="Disordered" evidence="4">
    <location>
        <begin position="26"/>
        <end position="47"/>
    </location>
</feature>
<evidence type="ECO:0000256" key="1">
    <source>
        <dbReference type="ARBA" id="ARBA00010088"/>
    </source>
</evidence>
<keyword evidence="3 7" id="KW-0378">Hydrolase</keyword>
<gene>
    <name evidence="7" type="ORF">SAMN05660991_00175</name>
</gene>
<feature type="compositionally biased region" description="Low complexity" evidence="4">
    <location>
        <begin position="31"/>
        <end position="46"/>
    </location>
</feature>
<evidence type="ECO:0000313" key="8">
    <source>
        <dbReference type="Proteomes" id="UP000198960"/>
    </source>
</evidence>
<dbReference type="InterPro" id="IPR000073">
    <property type="entry name" value="AB_hydrolase_1"/>
</dbReference>
<evidence type="ECO:0000256" key="4">
    <source>
        <dbReference type="SAM" id="MobiDB-lite"/>
    </source>
</evidence>
<dbReference type="InterPro" id="IPR029058">
    <property type="entry name" value="AB_hydrolase_fold"/>
</dbReference>
<reference evidence="8" key="1">
    <citation type="submission" date="2016-10" db="EMBL/GenBank/DDBJ databases">
        <authorList>
            <person name="Varghese N."/>
            <person name="Submissions S."/>
        </authorList>
    </citation>
    <scope>NUCLEOTIDE SEQUENCE [LARGE SCALE GENOMIC DNA]</scope>
    <source>
        <strain evidence="8">DSM 45413</strain>
    </source>
</reference>
<dbReference type="Proteomes" id="UP000198960">
    <property type="component" value="Unassembled WGS sequence"/>
</dbReference>
<feature type="chain" id="PRO_5039296618" evidence="5">
    <location>
        <begin position="20"/>
        <end position="520"/>
    </location>
</feature>
<evidence type="ECO:0000256" key="5">
    <source>
        <dbReference type="SAM" id="SignalP"/>
    </source>
</evidence>
<keyword evidence="8" id="KW-1185">Reference proteome</keyword>
<feature type="domain" description="AB hydrolase-1" evidence="6">
    <location>
        <begin position="112"/>
        <end position="490"/>
    </location>
</feature>
<evidence type="ECO:0000313" key="7">
    <source>
        <dbReference type="EMBL" id="SEO41174.1"/>
    </source>
</evidence>
<feature type="signal peptide" evidence="5">
    <location>
        <begin position="1"/>
        <end position="19"/>
    </location>
</feature>
<sequence>MRASRGLLAAASGLLLAVAGCTSGDGDDADSTAAESSSAAASTTAAEEVEPIELQDCTDDILGIGVANPRSLSYECGYLDVPISYEESDSETLPMFVLRARFPGQTERIGSLVVNPGGPGGSGADAALSLSQTLPEDVLRRFDVVGFDPRGVGLTTPVECFTDAQKDQFFADEPRPAAPEQLDAVLGLYDDVAEGCADEYGDALGAFNTTDTARDMDRLRAALGDEQLTYLGYSYGTTLGSTYAELFPDRVRALVLDAAVDPDGDVQADAEAGAAALEAGFDAFAASCTALISGCPLFENPRQYLYDMLGQAAAAPFPSSTPGETRQATPGLVMTAVTAAMYEPASWPQLSQALRAARDGDAARLLSLADSYSQRRGDGSYANLFDANFAINCADTAEDVTFTREQVAPLAADWGARYPLFGADSAAALYLCTAWDAPRTPLPERDAEGSAPIVVVGNTGDPVTPLPGSVDLAEDLTSGVLVTWQGQGHTAYPKTACVTDTVNRYLIDLVVPQDGLVCPA</sequence>
<dbReference type="Pfam" id="PF00561">
    <property type="entry name" value="Abhydrolase_1"/>
    <property type="match status" value="1"/>
</dbReference>
<dbReference type="OrthoDB" id="4498590at2"/>
<dbReference type="AlphaFoldDB" id="A0A1H8PHG4"/>
<accession>A0A1H8PHG4</accession>
<dbReference type="RefSeq" id="WP_091939909.1">
    <property type="nucleotide sequence ID" value="NZ_FOEE01000001.1"/>
</dbReference>
<dbReference type="GO" id="GO:0016787">
    <property type="term" value="F:hydrolase activity"/>
    <property type="evidence" value="ECO:0007669"/>
    <property type="project" value="UniProtKB-KW"/>
</dbReference>
<evidence type="ECO:0000259" key="6">
    <source>
        <dbReference type="Pfam" id="PF00561"/>
    </source>
</evidence>
<dbReference type="PANTHER" id="PTHR43248">
    <property type="entry name" value="2-SUCCINYL-6-HYDROXY-2,4-CYCLOHEXADIENE-1-CARBOXYLATE SYNTHASE"/>
    <property type="match status" value="1"/>
</dbReference>
<evidence type="ECO:0000256" key="2">
    <source>
        <dbReference type="ARBA" id="ARBA00022729"/>
    </source>
</evidence>
<protein>
    <submittedName>
        <fullName evidence="7">Alpha/beta hydrolase fold</fullName>
    </submittedName>
</protein>
<dbReference type="Gene3D" id="3.40.50.1820">
    <property type="entry name" value="alpha/beta hydrolase"/>
    <property type="match status" value="1"/>
</dbReference>
<dbReference type="SUPFAM" id="SSF53474">
    <property type="entry name" value="alpha/beta-Hydrolases"/>
    <property type="match status" value="1"/>
</dbReference>
<comment type="similarity">
    <text evidence="1">Belongs to the peptidase S33 family.</text>
</comment>